<protein>
    <submittedName>
        <fullName evidence="4">tRNA1Val (Adenine37-N6)-methyltransferase</fullName>
    </submittedName>
</protein>
<dbReference type="InterPro" id="IPR007848">
    <property type="entry name" value="Small_mtfrase_dom"/>
</dbReference>
<gene>
    <name evidence="4" type="ORF">SAMN02745165_00978</name>
</gene>
<dbReference type="InterPro" id="IPR002052">
    <property type="entry name" value="DNA_methylase_N6_adenine_CS"/>
</dbReference>
<dbReference type="PANTHER" id="PTHR47739:SF1">
    <property type="entry name" value="TRNA1(VAL) (ADENINE(37)-N6)-METHYLTRANSFERASE"/>
    <property type="match status" value="1"/>
</dbReference>
<dbReference type="GO" id="GO:0008757">
    <property type="term" value="F:S-adenosylmethionine-dependent methyltransferase activity"/>
    <property type="evidence" value="ECO:0007669"/>
    <property type="project" value="UniProtKB-ARBA"/>
</dbReference>
<dbReference type="InterPro" id="IPR029063">
    <property type="entry name" value="SAM-dependent_MTases_sf"/>
</dbReference>
<proteinExistence type="predicted"/>
<organism evidence="4 5">
    <name type="scientific">Malonomonas rubra DSM 5091</name>
    <dbReference type="NCBI Taxonomy" id="1122189"/>
    <lineage>
        <taxon>Bacteria</taxon>
        <taxon>Pseudomonadati</taxon>
        <taxon>Thermodesulfobacteriota</taxon>
        <taxon>Desulfuromonadia</taxon>
        <taxon>Desulfuromonadales</taxon>
        <taxon>Geopsychrobacteraceae</taxon>
        <taxon>Malonomonas</taxon>
    </lineage>
</organism>
<dbReference type="Proteomes" id="UP000184171">
    <property type="component" value="Unassembled WGS sequence"/>
</dbReference>
<evidence type="ECO:0000256" key="1">
    <source>
        <dbReference type="ARBA" id="ARBA00022603"/>
    </source>
</evidence>
<dbReference type="CDD" id="cd02440">
    <property type="entry name" value="AdoMet_MTases"/>
    <property type="match status" value="1"/>
</dbReference>
<evidence type="ECO:0000313" key="4">
    <source>
        <dbReference type="EMBL" id="SHI81643.1"/>
    </source>
</evidence>
<dbReference type="PANTHER" id="PTHR47739">
    <property type="entry name" value="TRNA1(VAL) (ADENINE(37)-N6)-METHYLTRANSFERASE"/>
    <property type="match status" value="1"/>
</dbReference>
<evidence type="ECO:0000256" key="2">
    <source>
        <dbReference type="ARBA" id="ARBA00022691"/>
    </source>
</evidence>
<keyword evidence="4" id="KW-0808">Transferase</keyword>
<dbReference type="OrthoDB" id="5489421at2"/>
<dbReference type="Pfam" id="PF05175">
    <property type="entry name" value="MTS"/>
    <property type="match status" value="1"/>
</dbReference>
<dbReference type="GO" id="GO:0003676">
    <property type="term" value="F:nucleic acid binding"/>
    <property type="evidence" value="ECO:0007669"/>
    <property type="project" value="InterPro"/>
</dbReference>
<dbReference type="PROSITE" id="PS00092">
    <property type="entry name" value="N6_MTASE"/>
    <property type="match status" value="1"/>
</dbReference>
<dbReference type="AlphaFoldDB" id="A0A1M6E897"/>
<sequence>MQRENETIDELLLGNLRLLQAEKGYRFSIDSILLSRFVKTCADDSVVDLGTGCGIVPLLLAKLGSARQLVGIELQSQMAGRAERNVVLNGLQQRVRIINGDLRNVRDLLPDSCADLVVSNPPYRPVGSGRIAPEDERAAARHELAGGLENFLAAARWLLKNGGRFAVIYLAERLPELLQQMKGAGIEPKRLRMVHPRQGEAARMVLVEGRMAGRPGLLVEPPLYIYQGEGRDYTAEVLAFYKDDPDD</sequence>
<name>A0A1M6E897_MALRU</name>
<dbReference type="Gene3D" id="3.40.50.150">
    <property type="entry name" value="Vaccinia Virus protein VP39"/>
    <property type="match status" value="1"/>
</dbReference>
<dbReference type="GO" id="GO:0032259">
    <property type="term" value="P:methylation"/>
    <property type="evidence" value="ECO:0007669"/>
    <property type="project" value="UniProtKB-KW"/>
</dbReference>
<reference evidence="4 5" key="1">
    <citation type="submission" date="2016-11" db="EMBL/GenBank/DDBJ databases">
        <authorList>
            <person name="Jaros S."/>
            <person name="Januszkiewicz K."/>
            <person name="Wedrychowicz H."/>
        </authorList>
    </citation>
    <scope>NUCLEOTIDE SEQUENCE [LARGE SCALE GENOMIC DNA]</scope>
    <source>
        <strain evidence="4 5">DSM 5091</strain>
    </source>
</reference>
<evidence type="ECO:0000313" key="5">
    <source>
        <dbReference type="Proteomes" id="UP000184171"/>
    </source>
</evidence>
<evidence type="ECO:0000259" key="3">
    <source>
        <dbReference type="Pfam" id="PF05175"/>
    </source>
</evidence>
<accession>A0A1M6E897</accession>
<dbReference type="RefSeq" id="WP_072906123.1">
    <property type="nucleotide sequence ID" value="NZ_FQZT01000002.1"/>
</dbReference>
<dbReference type="STRING" id="1122189.SAMN02745165_00978"/>
<dbReference type="SUPFAM" id="SSF53335">
    <property type="entry name" value="S-adenosyl-L-methionine-dependent methyltransferases"/>
    <property type="match status" value="1"/>
</dbReference>
<dbReference type="EMBL" id="FQZT01000002">
    <property type="protein sequence ID" value="SHI81643.1"/>
    <property type="molecule type" value="Genomic_DNA"/>
</dbReference>
<dbReference type="GO" id="GO:0008170">
    <property type="term" value="F:N-methyltransferase activity"/>
    <property type="evidence" value="ECO:0007669"/>
    <property type="project" value="UniProtKB-ARBA"/>
</dbReference>
<dbReference type="InterPro" id="IPR050210">
    <property type="entry name" value="tRNA_Adenine-N(6)_MTase"/>
</dbReference>
<keyword evidence="5" id="KW-1185">Reference proteome</keyword>
<keyword evidence="1 4" id="KW-0489">Methyltransferase</keyword>
<feature type="domain" description="Methyltransferase small" evidence="3">
    <location>
        <begin position="32"/>
        <end position="168"/>
    </location>
</feature>
<keyword evidence="2" id="KW-0949">S-adenosyl-L-methionine</keyword>